<dbReference type="InterPro" id="IPR045943">
    <property type="entry name" value="DUF6363"/>
</dbReference>
<reference evidence="12 13" key="1">
    <citation type="submission" date="2015-09" db="EMBL/GenBank/DDBJ databases">
        <authorList>
            <consortium name="Pathogen Informatics"/>
        </authorList>
    </citation>
    <scope>NUCLEOTIDE SEQUENCE [LARGE SCALE GENOMIC DNA]</scope>
    <source>
        <strain evidence="7 13">2789STDY5834835</strain>
        <strain evidence="6 12">2789STDY5834966</strain>
    </source>
</reference>
<dbReference type="InterPro" id="IPR016035">
    <property type="entry name" value="Acyl_Trfase/lysoPLipase"/>
</dbReference>
<proteinExistence type="predicted"/>
<evidence type="ECO:0000313" key="13">
    <source>
        <dbReference type="Proteomes" id="UP000095679"/>
    </source>
</evidence>
<dbReference type="EMBL" id="QSID01000022">
    <property type="protein sequence ID" value="RHC60201.1"/>
    <property type="molecule type" value="Genomic_DNA"/>
</dbReference>
<feature type="active site" description="Nucleophile" evidence="4">
    <location>
        <position position="39"/>
    </location>
</feature>
<evidence type="ECO:0000313" key="11">
    <source>
        <dbReference type="EMBL" id="RHK38530.1"/>
    </source>
</evidence>
<evidence type="ECO:0000313" key="9">
    <source>
        <dbReference type="EMBL" id="RGZ79385.1"/>
    </source>
</evidence>
<dbReference type="Gene3D" id="3.40.1090.10">
    <property type="entry name" value="Cytosolic phospholipase A2 catalytic domain"/>
    <property type="match status" value="2"/>
</dbReference>
<evidence type="ECO:0000313" key="7">
    <source>
        <dbReference type="EMBL" id="CUO87725.1"/>
    </source>
</evidence>
<evidence type="ECO:0000313" key="6">
    <source>
        <dbReference type="EMBL" id="CUM78129.1"/>
    </source>
</evidence>
<dbReference type="GeneID" id="75047712"/>
<dbReference type="EMBL" id="CYYC01000002">
    <property type="protein sequence ID" value="CUM78129.1"/>
    <property type="molecule type" value="Genomic_DNA"/>
</dbReference>
<keyword evidence="3 4" id="KW-0443">Lipid metabolism</keyword>
<dbReference type="InterPro" id="IPR037483">
    <property type="entry name" value="YjjU-like"/>
</dbReference>
<evidence type="ECO:0000313" key="17">
    <source>
        <dbReference type="Proteomes" id="UP000286561"/>
    </source>
</evidence>
<dbReference type="GO" id="GO:0016042">
    <property type="term" value="P:lipid catabolic process"/>
    <property type="evidence" value="ECO:0007669"/>
    <property type="project" value="UniProtKB-UniRule"/>
</dbReference>
<reference evidence="14 15" key="2">
    <citation type="submission" date="2018-08" db="EMBL/GenBank/DDBJ databases">
        <title>A genome reference for cultivated species of the human gut microbiota.</title>
        <authorList>
            <person name="Zou Y."/>
            <person name="Xue W."/>
            <person name="Luo G."/>
        </authorList>
    </citation>
    <scope>NUCLEOTIDE SEQUENCE [LARGE SCALE GENOMIC DNA]</scope>
    <source>
        <strain evidence="11 15">AF45-14BH</strain>
        <strain evidence="10 16">AM34-3LB</strain>
        <strain evidence="9 17">AM48-23BH</strain>
        <strain evidence="8 14">TM10-1AC</strain>
    </source>
</reference>
<keyword evidence="2 4" id="KW-0442">Lipid degradation</keyword>
<evidence type="ECO:0000313" key="10">
    <source>
        <dbReference type="EMBL" id="RHC60201.1"/>
    </source>
</evidence>
<evidence type="ECO:0000256" key="1">
    <source>
        <dbReference type="ARBA" id="ARBA00022801"/>
    </source>
</evidence>
<feature type="short sequence motif" description="DGA/G" evidence="4">
    <location>
        <begin position="159"/>
        <end position="161"/>
    </location>
</feature>
<keyword evidence="1 4" id="KW-0378">Hydrolase</keyword>
<evidence type="ECO:0000313" key="15">
    <source>
        <dbReference type="Proteomes" id="UP000283497"/>
    </source>
</evidence>
<feature type="active site" description="Proton acceptor" evidence="4">
    <location>
        <position position="159"/>
    </location>
</feature>
<dbReference type="Proteomes" id="UP000284621">
    <property type="component" value="Unassembled WGS sequence"/>
</dbReference>
<dbReference type="PANTHER" id="PTHR14226">
    <property type="entry name" value="NEUROPATHY TARGET ESTERASE/SWISS CHEESE D.MELANOGASTER"/>
    <property type="match status" value="1"/>
</dbReference>
<evidence type="ECO:0000313" key="8">
    <source>
        <dbReference type="EMBL" id="RGI80933.1"/>
    </source>
</evidence>
<dbReference type="AlphaFoldDB" id="A0A174IS17"/>
<accession>A0A174IS17</accession>
<dbReference type="Proteomes" id="UP000095390">
    <property type="component" value="Unassembled WGS sequence"/>
</dbReference>
<dbReference type="EMBL" id="QRNJ01000033">
    <property type="protein sequence ID" value="RHK38530.1"/>
    <property type="molecule type" value="Genomic_DNA"/>
</dbReference>
<dbReference type="EMBL" id="QSOE01000118">
    <property type="protein sequence ID" value="RGI80933.1"/>
    <property type="molecule type" value="Genomic_DNA"/>
</dbReference>
<keyword evidence="16" id="KW-1185">Reference proteome</keyword>
<evidence type="ECO:0000256" key="4">
    <source>
        <dbReference type="PROSITE-ProRule" id="PRU01161"/>
    </source>
</evidence>
<dbReference type="RefSeq" id="WP_005348747.1">
    <property type="nucleotide sequence ID" value="NZ_BLYK01000027.1"/>
</dbReference>
<organism evidence="7 13">
    <name type="scientific">Anaerobutyricum hallii</name>
    <dbReference type="NCBI Taxonomy" id="39488"/>
    <lineage>
        <taxon>Bacteria</taxon>
        <taxon>Bacillati</taxon>
        <taxon>Bacillota</taxon>
        <taxon>Clostridia</taxon>
        <taxon>Lachnospirales</taxon>
        <taxon>Lachnospiraceae</taxon>
        <taxon>Anaerobutyricum</taxon>
    </lineage>
</organism>
<feature type="short sequence motif" description="GXSXG" evidence="4">
    <location>
        <begin position="37"/>
        <end position="41"/>
    </location>
</feature>
<evidence type="ECO:0000259" key="5">
    <source>
        <dbReference type="PROSITE" id="PS51635"/>
    </source>
</evidence>
<feature type="domain" description="PNPLA" evidence="5">
    <location>
        <begin position="6"/>
        <end position="172"/>
    </location>
</feature>
<dbReference type="Proteomes" id="UP000283497">
    <property type="component" value="Unassembled WGS sequence"/>
</dbReference>
<gene>
    <name evidence="7" type="primary">rssA</name>
    <name evidence="11" type="ORF">DW068_09300</name>
    <name evidence="10" type="ORF">DW833_14575</name>
    <name evidence="9" type="ORF">DW972_12565</name>
    <name evidence="8" type="ORF">DXD91_13080</name>
    <name evidence="7" type="ORF">ERS852450_02584</name>
    <name evidence="6" type="ORF">ERS852578_00185</name>
</gene>
<dbReference type="Proteomes" id="UP000286561">
    <property type="component" value="Unassembled WGS sequence"/>
</dbReference>
<dbReference type="Proteomes" id="UP000262524">
    <property type="component" value="Unassembled WGS sequence"/>
</dbReference>
<evidence type="ECO:0000256" key="3">
    <source>
        <dbReference type="ARBA" id="ARBA00023098"/>
    </source>
</evidence>
<evidence type="ECO:0000313" key="16">
    <source>
        <dbReference type="Proteomes" id="UP000284621"/>
    </source>
</evidence>
<dbReference type="Pfam" id="PF19890">
    <property type="entry name" value="DUF6363"/>
    <property type="match status" value="1"/>
</dbReference>
<dbReference type="PROSITE" id="PS51635">
    <property type="entry name" value="PNPLA"/>
    <property type="match status" value="1"/>
</dbReference>
<feature type="short sequence motif" description="GXGXXG" evidence="4">
    <location>
        <begin position="10"/>
        <end position="15"/>
    </location>
</feature>
<dbReference type="InterPro" id="IPR002641">
    <property type="entry name" value="PNPLA_dom"/>
</dbReference>
<dbReference type="PANTHER" id="PTHR14226:SF25">
    <property type="entry name" value="PHOSPHOESTERASE"/>
    <property type="match status" value="1"/>
</dbReference>
<sequence length="282" mass="31987">MYNAGLILEGGGMRGVYTAGVLDAFLDAGIEFSSVYGVSAGSCHACSYLSKQRGRAFRVNVDYLDDPNYCGAKTFLKTGNVFGPEMLYEQIPDVLDPFDHQAFLNYPGKFYAVVTDVETGAARYLRVRDLRKQMWMIRSSSSLPLVSKTIVVKGHKLLDGGIADSIPIRKSIEDGNEKNVVILTRDHGYRKAPNKLMPIMRLRYPKYKEFLHAMETRHVRYNETIDFLEEQEKEGKVFIIRPEAKVEVGRIEKDKAKLTVLYKQGLHDGEKAIEAMKEYLEK</sequence>
<evidence type="ECO:0000313" key="14">
    <source>
        <dbReference type="Proteomes" id="UP000262524"/>
    </source>
</evidence>
<dbReference type="Proteomes" id="UP000095679">
    <property type="component" value="Unassembled WGS sequence"/>
</dbReference>
<dbReference type="EMBL" id="CYZL01000028">
    <property type="protein sequence ID" value="CUO87725.1"/>
    <property type="molecule type" value="Genomic_DNA"/>
</dbReference>
<name>A0A174IS17_9FIRM</name>
<dbReference type="GO" id="GO:0016787">
    <property type="term" value="F:hydrolase activity"/>
    <property type="evidence" value="ECO:0007669"/>
    <property type="project" value="UniProtKB-UniRule"/>
</dbReference>
<dbReference type="InterPro" id="IPR050301">
    <property type="entry name" value="NTE"/>
</dbReference>
<dbReference type="EMBL" id="QSEP01000109">
    <property type="protein sequence ID" value="RGZ79385.1"/>
    <property type="molecule type" value="Genomic_DNA"/>
</dbReference>
<evidence type="ECO:0000256" key="2">
    <source>
        <dbReference type="ARBA" id="ARBA00022963"/>
    </source>
</evidence>
<dbReference type="OrthoDB" id="9802424at2"/>
<dbReference type="Pfam" id="PF01734">
    <property type="entry name" value="Patatin"/>
    <property type="match status" value="1"/>
</dbReference>
<dbReference type="CDD" id="cd07208">
    <property type="entry name" value="Pat_hypo_Ecoli_yjju_like"/>
    <property type="match status" value="1"/>
</dbReference>
<dbReference type="SUPFAM" id="SSF52151">
    <property type="entry name" value="FabD/lysophospholipase-like"/>
    <property type="match status" value="1"/>
</dbReference>
<protein>
    <submittedName>
        <fullName evidence="7">NTE family protein rssA</fullName>
    </submittedName>
    <submittedName>
        <fullName evidence="8">Patatin family protein</fullName>
    </submittedName>
</protein>
<evidence type="ECO:0000313" key="12">
    <source>
        <dbReference type="Proteomes" id="UP000095390"/>
    </source>
</evidence>